<organism evidence="2 3">
    <name type="scientific">Polarella glacialis</name>
    <name type="common">Dinoflagellate</name>
    <dbReference type="NCBI Taxonomy" id="89957"/>
    <lineage>
        <taxon>Eukaryota</taxon>
        <taxon>Sar</taxon>
        <taxon>Alveolata</taxon>
        <taxon>Dinophyceae</taxon>
        <taxon>Suessiales</taxon>
        <taxon>Suessiaceae</taxon>
        <taxon>Polarella</taxon>
    </lineage>
</organism>
<feature type="compositionally biased region" description="Low complexity" evidence="1">
    <location>
        <begin position="235"/>
        <end position="245"/>
    </location>
</feature>
<sequence length="295" mass="32749">ARRHTLPGTKHCHADGRNLSWVPDGSLDAVISFAALYHLHGSEQCDVVGRLVEKLRPGGKAWLGWMAPYAFYSNLLTRDSSFSSFWPASCPENGPAAPGAHGLCDEGRRHMIPPQASWEACFQRLRRGMWSRSRVDARFFWKDEWSAFIDPRDRALRRHLKEDLPGYSLFITRSGRKNAAASAPRARKQQQHQHQHQHHQQPTTNKQQPTNAGLLKKSAAAQASAARTVGAHLGRTTTAATTTTRTTTTTITTIIARSSKLEPVAVSRNLVFRGATLTPAVTLAVSWICLRLFSN</sequence>
<feature type="compositionally biased region" description="Polar residues" evidence="1">
    <location>
        <begin position="202"/>
        <end position="211"/>
    </location>
</feature>
<feature type="non-terminal residue" evidence="2">
    <location>
        <position position="295"/>
    </location>
</feature>
<protein>
    <submittedName>
        <fullName evidence="2">Uncharacterized protein</fullName>
    </submittedName>
</protein>
<dbReference type="EMBL" id="CAJNNV010015101">
    <property type="protein sequence ID" value="CAE8603197.1"/>
    <property type="molecule type" value="Genomic_DNA"/>
</dbReference>
<dbReference type="Gene3D" id="3.40.50.150">
    <property type="entry name" value="Vaccinia Virus protein VP39"/>
    <property type="match status" value="1"/>
</dbReference>
<proteinExistence type="predicted"/>
<dbReference type="CDD" id="cd02440">
    <property type="entry name" value="AdoMet_MTases"/>
    <property type="match status" value="1"/>
</dbReference>
<dbReference type="Proteomes" id="UP000654075">
    <property type="component" value="Unassembled WGS sequence"/>
</dbReference>
<feature type="compositionally biased region" description="Low complexity" evidence="1">
    <location>
        <begin position="212"/>
        <end position="226"/>
    </location>
</feature>
<dbReference type="SUPFAM" id="SSF53335">
    <property type="entry name" value="S-adenosyl-L-methionine-dependent methyltransferases"/>
    <property type="match status" value="1"/>
</dbReference>
<name>A0A813ER59_POLGL</name>
<keyword evidence="3" id="KW-1185">Reference proteome</keyword>
<accession>A0A813ER59</accession>
<dbReference type="InterPro" id="IPR029063">
    <property type="entry name" value="SAM-dependent_MTases_sf"/>
</dbReference>
<reference evidence="2" key="1">
    <citation type="submission" date="2021-02" db="EMBL/GenBank/DDBJ databases">
        <authorList>
            <person name="Dougan E. K."/>
            <person name="Rhodes N."/>
            <person name="Thang M."/>
            <person name="Chan C."/>
        </authorList>
    </citation>
    <scope>NUCLEOTIDE SEQUENCE</scope>
</reference>
<evidence type="ECO:0000256" key="1">
    <source>
        <dbReference type="SAM" id="MobiDB-lite"/>
    </source>
</evidence>
<feature type="region of interest" description="Disordered" evidence="1">
    <location>
        <begin position="178"/>
        <end position="245"/>
    </location>
</feature>
<evidence type="ECO:0000313" key="2">
    <source>
        <dbReference type="EMBL" id="CAE8603197.1"/>
    </source>
</evidence>
<comment type="caution">
    <text evidence="2">The sequence shown here is derived from an EMBL/GenBank/DDBJ whole genome shotgun (WGS) entry which is preliminary data.</text>
</comment>
<feature type="compositionally biased region" description="Basic residues" evidence="1">
    <location>
        <begin position="185"/>
        <end position="199"/>
    </location>
</feature>
<gene>
    <name evidence="2" type="ORF">PGLA1383_LOCUS21416</name>
</gene>
<dbReference type="AlphaFoldDB" id="A0A813ER59"/>
<evidence type="ECO:0000313" key="3">
    <source>
        <dbReference type="Proteomes" id="UP000654075"/>
    </source>
</evidence>